<evidence type="ECO:0000313" key="2">
    <source>
        <dbReference type="Proteomes" id="UP000499080"/>
    </source>
</evidence>
<dbReference type="AlphaFoldDB" id="A0A4Y2MD28"/>
<gene>
    <name evidence="1" type="ORF">AVEN_241314_1</name>
</gene>
<proteinExistence type="predicted"/>
<dbReference type="EMBL" id="BGPR01007128">
    <property type="protein sequence ID" value="GBN24493.1"/>
    <property type="molecule type" value="Genomic_DNA"/>
</dbReference>
<name>A0A4Y2MD28_ARAVE</name>
<comment type="caution">
    <text evidence="1">The sequence shown here is derived from an EMBL/GenBank/DDBJ whole genome shotgun (WGS) entry which is preliminary data.</text>
</comment>
<reference evidence="1 2" key="1">
    <citation type="journal article" date="2019" name="Sci. Rep.">
        <title>Orb-weaving spider Araneus ventricosus genome elucidates the spidroin gene catalogue.</title>
        <authorList>
            <person name="Kono N."/>
            <person name="Nakamura H."/>
            <person name="Ohtoshi R."/>
            <person name="Moran D.A.P."/>
            <person name="Shinohara A."/>
            <person name="Yoshida Y."/>
            <person name="Fujiwara M."/>
            <person name="Mori M."/>
            <person name="Tomita M."/>
            <person name="Arakawa K."/>
        </authorList>
    </citation>
    <scope>NUCLEOTIDE SEQUENCE [LARGE SCALE GENOMIC DNA]</scope>
</reference>
<dbReference type="Proteomes" id="UP000499080">
    <property type="component" value="Unassembled WGS sequence"/>
</dbReference>
<protein>
    <submittedName>
        <fullName evidence="1">Uncharacterized protein</fullName>
    </submittedName>
</protein>
<keyword evidence="2" id="KW-1185">Reference proteome</keyword>
<evidence type="ECO:0000313" key="1">
    <source>
        <dbReference type="EMBL" id="GBN24493.1"/>
    </source>
</evidence>
<accession>A0A4Y2MD28</accession>
<sequence length="175" mass="20095">MKSFLSLQKFQEDDTQVWTINCQQRNEQLFSRKIHSGARNSLSRASVEWGDLRRDRAHRIKNKVTEGKTFASVLKEKKKPVDSISKTPNQNVQLAETLKIAETALPPSQETVNSSLPQDLLANKEELADFFRLLKQMQIILAKVTDVKKPLEEMEKTEDPSNKLYILAEELNDNI</sequence>
<organism evidence="1 2">
    <name type="scientific">Araneus ventricosus</name>
    <name type="common">Orbweaver spider</name>
    <name type="synonym">Epeira ventricosa</name>
    <dbReference type="NCBI Taxonomy" id="182803"/>
    <lineage>
        <taxon>Eukaryota</taxon>
        <taxon>Metazoa</taxon>
        <taxon>Ecdysozoa</taxon>
        <taxon>Arthropoda</taxon>
        <taxon>Chelicerata</taxon>
        <taxon>Arachnida</taxon>
        <taxon>Araneae</taxon>
        <taxon>Araneomorphae</taxon>
        <taxon>Entelegynae</taxon>
        <taxon>Araneoidea</taxon>
        <taxon>Araneidae</taxon>
        <taxon>Araneus</taxon>
    </lineage>
</organism>